<dbReference type="SUPFAM" id="SSF51735">
    <property type="entry name" value="NAD(P)-binding Rossmann-fold domains"/>
    <property type="match status" value="1"/>
</dbReference>
<proteinExistence type="predicted"/>
<dbReference type="PANTHER" id="PTHR43833">
    <property type="entry name" value="POTASSIUM CHANNEL PROTEIN 2-RELATED-RELATED"/>
    <property type="match status" value="1"/>
</dbReference>
<feature type="domain" description="RCK C-terminal" evidence="3">
    <location>
        <begin position="352"/>
        <end position="433"/>
    </location>
</feature>
<dbReference type="AlphaFoldDB" id="A0A3S5F7T2"/>
<evidence type="ECO:0000256" key="1">
    <source>
        <dbReference type="ARBA" id="ARBA00022448"/>
    </source>
</evidence>
<dbReference type="PROSITE" id="PS51202">
    <property type="entry name" value="RCK_C"/>
    <property type="match status" value="2"/>
</dbReference>
<dbReference type="Pfam" id="PF02080">
    <property type="entry name" value="TrkA_C"/>
    <property type="match status" value="2"/>
</dbReference>
<protein>
    <submittedName>
        <fullName evidence="4">Potassium transporter peripheral membrane component</fullName>
    </submittedName>
</protein>
<keyword evidence="2" id="KW-0406">Ion transport</keyword>
<dbReference type="Proteomes" id="UP000269544">
    <property type="component" value="Chromosome"/>
</dbReference>
<dbReference type="PANTHER" id="PTHR43833:SF5">
    <property type="entry name" value="TRK SYSTEM POTASSIUM UPTAKE PROTEIN TRKA"/>
    <property type="match status" value="1"/>
</dbReference>
<accession>A0A3S5F7T2</accession>
<dbReference type="InterPro" id="IPR036291">
    <property type="entry name" value="NAD(P)-bd_dom_sf"/>
</dbReference>
<dbReference type="OrthoDB" id="9775180at2"/>
<dbReference type="Gene3D" id="3.30.70.1450">
    <property type="entry name" value="Regulator of K+ conductance, C-terminal domain"/>
    <property type="match status" value="2"/>
</dbReference>
<feature type="domain" description="RCK C-terminal" evidence="3">
    <location>
        <begin position="133"/>
        <end position="214"/>
    </location>
</feature>
<reference evidence="4 5" key="1">
    <citation type="submission" date="2018-12" db="EMBL/GenBank/DDBJ databases">
        <authorList>
            <consortium name="Pathogen Informatics"/>
        </authorList>
    </citation>
    <scope>NUCLEOTIDE SEQUENCE [LARGE SCALE GENOMIC DNA]</scope>
    <source>
        <strain evidence="4 5">NCTC13079</strain>
    </source>
</reference>
<gene>
    <name evidence="4" type="ORF">NCTC13079_00312</name>
</gene>
<dbReference type="InterPro" id="IPR006037">
    <property type="entry name" value="RCK_C"/>
</dbReference>
<evidence type="ECO:0000313" key="4">
    <source>
        <dbReference type="EMBL" id="VEJ34769.1"/>
    </source>
</evidence>
<dbReference type="EMBL" id="LR134523">
    <property type="protein sequence ID" value="VEJ34769.1"/>
    <property type="molecule type" value="Genomic_DNA"/>
</dbReference>
<evidence type="ECO:0000313" key="5">
    <source>
        <dbReference type="Proteomes" id="UP000269544"/>
    </source>
</evidence>
<keyword evidence="1" id="KW-0813">Transport</keyword>
<evidence type="ECO:0000256" key="2">
    <source>
        <dbReference type="ARBA" id="ARBA00023065"/>
    </source>
</evidence>
<dbReference type="RefSeq" id="WP_126464776.1">
    <property type="nucleotide sequence ID" value="NZ_JAUSWF010000002.1"/>
</dbReference>
<dbReference type="GO" id="GO:0008324">
    <property type="term" value="F:monoatomic cation transmembrane transporter activity"/>
    <property type="evidence" value="ECO:0007669"/>
    <property type="project" value="InterPro"/>
</dbReference>
<dbReference type="InterPro" id="IPR050721">
    <property type="entry name" value="Trk_Ktr_HKT_K-transport"/>
</dbReference>
<dbReference type="SUPFAM" id="SSF116726">
    <property type="entry name" value="TrkA C-terminal domain-like"/>
    <property type="match status" value="2"/>
</dbReference>
<name>A0A3S5F7T2_9FIRM</name>
<organism evidence="4 5">
    <name type="scientific">Aedoeadaptatus ivorii</name>
    <dbReference type="NCBI Taxonomy" id="54006"/>
    <lineage>
        <taxon>Bacteria</taxon>
        <taxon>Bacillati</taxon>
        <taxon>Bacillota</taxon>
        <taxon>Tissierellia</taxon>
        <taxon>Tissierellales</taxon>
        <taxon>Peptoniphilaceae</taxon>
        <taxon>Aedoeadaptatus</taxon>
    </lineage>
</organism>
<dbReference type="InterPro" id="IPR036721">
    <property type="entry name" value="RCK_C_sf"/>
</dbReference>
<dbReference type="GO" id="GO:0006813">
    <property type="term" value="P:potassium ion transport"/>
    <property type="evidence" value="ECO:0007669"/>
    <property type="project" value="InterPro"/>
</dbReference>
<keyword evidence="5" id="KW-1185">Reference proteome</keyword>
<dbReference type="Gene3D" id="3.40.50.720">
    <property type="entry name" value="NAD(P)-binding Rossmann-like Domain"/>
    <property type="match status" value="1"/>
</dbReference>
<dbReference type="KEGG" id="piv:NCTC13079_00312"/>
<sequence>MDIVVIGSGAGASLLVRGLRREAHKAQWILREGGDKRLAWELGAVRYTEDEAFFDEGILGVDAVVVADTSPSAAVLAAAMAKKGAAVYFVSYDDRLSRLLAAEPVQFGIRRIFDYGEILGKRLFRFYYEEEGMQTEVFDQFGSALIKVRVEKGDVFCGRRVRNIGALEDLVLVTVNRGGRVLMAKGDTALEEGDLVRIIGKVEAVDRFRRRYGVAVPRPERDGDRRFIVFGEGAKARAAQRALVRAGADVVTWGGAQTSGAGRPFLRDLSVTDAMEDMEVERADGFVAASEDDGMNFLTVAAARDRGQRHCAMCMCDTRLMKVADRTQAEGIFSADLLLAREIKKALLGPGDLSLHLFPGNLEIYEIVLKEGAQAAGKRIDELSLSRGFLIGGLMRKGESVTPKGYTALEAGDRLLIFLLPESDWDLRKFIPQRSVGSMITELFSL</sequence>
<evidence type="ECO:0000259" key="3">
    <source>
        <dbReference type="PROSITE" id="PS51202"/>
    </source>
</evidence>